<feature type="signal peptide" evidence="1">
    <location>
        <begin position="1"/>
        <end position="22"/>
    </location>
</feature>
<feature type="non-terminal residue" evidence="2">
    <location>
        <position position="1385"/>
    </location>
</feature>
<comment type="caution">
    <text evidence="2">The sequence shown here is derived from an EMBL/GenBank/DDBJ whole genome shotgun (WGS) entry which is preliminary data.</text>
</comment>
<evidence type="ECO:0000313" key="3">
    <source>
        <dbReference type="EMBL" id="KTB11424.1"/>
    </source>
</evidence>
<keyword evidence="1" id="KW-0732">Signal</keyword>
<dbReference type="VEuPathDB" id="FungiDB:GVI51_L00011"/>
<evidence type="ECO:0000256" key="1">
    <source>
        <dbReference type="SAM" id="SignalP"/>
    </source>
</evidence>
<proteinExistence type="predicted"/>
<dbReference type="VEuPathDB" id="FungiDB:B1J91_I10147g4"/>
<dbReference type="VEuPathDB" id="FungiDB:GVI51_E00011"/>
<accession>A0A0W0DHW1</accession>
<dbReference type="VEuPathDB" id="FungiDB:B1J91_H10626g2"/>
<dbReference type="EMBL" id="LLZZ01000038">
    <property type="protein sequence ID" value="KTB11424.1"/>
    <property type="molecule type" value="Genomic_DNA"/>
</dbReference>
<dbReference type="VEuPathDB" id="FungiDB:GWK60_F08745"/>
<sequence length="1385" mass="148896">MVFRNILLLAASTVFYCTSVLAKTYENQEIVLDSATLGLTTYEDDELMVLKNAKVTLNDFTTIKLPEGISLTGNSVLKINAPSGDGTPYSIVINGKMMNHSLSLMVAHCHITLLGQTMTTVFTFDINTGADGVFISKNSLMRIKLPKTTGTGIVADITFNPSIHIGGTYKAPNNSPLAILGNLEVLRSDSKVDGYFDDKLWRVDLGPDHIDENGVFTIQNDLSGNIHCQAFIGVYADIFKGTENVLIRSLGYQGYSVVSPITIDLGEGPVLGPQIVLNYILLPEGQDGFKFLNFKYLDGKSALQQMGLMYFFDGNSKDVIATAENNVIEVKNLTLQKSLSVIGDHNYNISSMYIQGNPDARNGYFSFHKYENEVAILLQPISSENSDYTTTIDKGNGDFETDLVSHITTKDTDGKPTTITTTIPLYGPAPPAVTKTVDLGNEVTEYLVISYWTTTNEFGGLITTNSTATYSPPPVTVTATTASDYIESDWISFFITTDEKGDIVTSSTLFNATRDYNLPEAPHTSFGPAPPAVTKTVDLGNEVTEYLVISYWTTTNEFGGLITTNSTATYSPPPVTVTATTASDYIESDWISFFITTDEKGDIVTSSTLFNATRDYNLPEAPHTSFGPAPPAVTKTVDLGNEVTEYLVISYWTTTNEFGGLITTNSTATYSPPPVTVTATTASDYIESDWISFFITTDEKGDIVTSSTLFNATRDYNLPEAPHTSFGPAPPAVTKTVDLGNEVTEYLVISYWTTTNEFGGLITTNSTATYSPPPVTVTATTASDYIESDWISFFITTDEKGDIVTSSTLFNATRDYIDAQAPYTSSSSYSKSKIEESDYTTTIDKGNGDFETDLVSHITTKDSDGKPTTITTTIPLKPSDAGEADYTTTIDKGNGDFETDLVSHITTKDSDGKPTTITTTIPLKPSDAGEADYTTTIDKGNGDFETDLVSHITTKDSDGKPTTITTTIPLKPSDAGEADYTTTIDKGNGDFETDLVSHITTKDSDGKPTTITTTIPLKPSDAGEADYTTTIDKGNGDFETDLVSHITTKDSDGKPTTITTTIPLKPSDAGEADYTTTIDKGNGDFETDLVSHITTKDSDGKPTTITTTIPLKPSDAGEADYTTTIDKGNGDFETDLVSHITTKDSDGKPTTITTTIPLKPSDAGEADYTTTIDKGNGDFETDLVSHITTKDSDGKPTTITTTIPLKPSDAGEADYTTTIDKGNGDFETDLVSHITTKDSDGKPTTITTTIPLKPSDAGEADYTTTIDKGNGDFETDLVSHITTKDSDGKPTTITTTIPLKPSDAGEADYTTTIDKGNGDFETDLVSHITTKDSDGKPTTIITTVTLTEEPDYTSVFVSDGHTITAVVSHVTTTNDIGQTVTTTVT</sequence>
<organism evidence="2 4">
    <name type="scientific">Candida glabrata</name>
    <name type="common">Yeast</name>
    <name type="synonym">Torulopsis glabrata</name>
    <dbReference type="NCBI Taxonomy" id="5478"/>
    <lineage>
        <taxon>Eukaryota</taxon>
        <taxon>Fungi</taxon>
        <taxon>Dikarya</taxon>
        <taxon>Ascomycota</taxon>
        <taxon>Saccharomycotina</taxon>
        <taxon>Saccharomycetes</taxon>
        <taxon>Saccharomycetales</taxon>
        <taxon>Saccharomycetaceae</taxon>
        <taxon>Nakaseomyces</taxon>
    </lineage>
</organism>
<gene>
    <name evidence="3" type="ORF">AO440_005952</name>
    <name evidence="2" type="ORF">AO440_005954</name>
</gene>
<reference evidence="2 4" key="1">
    <citation type="submission" date="2015-10" db="EMBL/GenBank/DDBJ databases">
        <title>Draft genomes sequences of Candida glabrata isolates 1A, 1B, 2A, 2B, 3A and 3B.</title>
        <authorList>
            <person name="Haavelsrud O.E."/>
            <person name="Gaustad P."/>
        </authorList>
    </citation>
    <scope>NUCLEOTIDE SEQUENCE [LARGE SCALE GENOMIC DNA]</scope>
    <source>
        <strain evidence="2">910700640</strain>
    </source>
</reference>
<dbReference type="VEuPathDB" id="FungiDB:CAGL0L00157g"/>
<protein>
    <submittedName>
        <fullName evidence="2">Uncharacterized protein</fullName>
    </submittedName>
</protein>
<dbReference type="Pfam" id="PF20646">
    <property type="entry name" value="Hpf1_C"/>
    <property type="match status" value="13"/>
</dbReference>
<feature type="chain" id="PRO_5007439318" evidence="1">
    <location>
        <begin position="23"/>
        <end position="1385"/>
    </location>
</feature>
<dbReference type="VEuPathDB" id="FungiDB:GWK60_D06897"/>
<evidence type="ECO:0000313" key="4">
    <source>
        <dbReference type="Proteomes" id="UP000054886"/>
    </source>
</evidence>
<dbReference type="VEuPathDB" id="FungiDB:B1J91_L00157g3"/>
<evidence type="ECO:0000313" key="2">
    <source>
        <dbReference type="EMBL" id="KTB11410.1"/>
    </source>
</evidence>
<dbReference type="InterPro" id="IPR049451">
    <property type="entry name" value="AWP2-like_YTTT_rpt"/>
</dbReference>
<name>A0A0W0DHW1_CANGB</name>
<dbReference type="EMBL" id="LLZZ01000039">
    <property type="protein sequence ID" value="KTB11410.1"/>
    <property type="molecule type" value="Genomic_DNA"/>
</dbReference>
<dbReference type="Proteomes" id="UP000054886">
    <property type="component" value="Unassembled WGS sequence"/>
</dbReference>